<evidence type="ECO:0000313" key="1">
    <source>
        <dbReference type="EMBL" id="KAI3780602.1"/>
    </source>
</evidence>
<accession>A0ACB9GB30</accession>
<organism evidence="1 2">
    <name type="scientific">Cichorium intybus</name>
    <name type="common">Chicory</name>
    <dbReference type="NCBI Taxonomy" id="13427"/>
    <lineage>
        <taxon>Eukaryota</taxon>
        <taxon>Viridiplantae</taxon>
        <taxon>Streptophyta</taxon>
        <taxon>Embryophyta</taxon>
        <taxon>Tracheophyta</taxon>
        <taxon>Spermatophyta</taxon>
        <taxon>Magnoliopsida</taxon>
        <taxon>eudicotyledons</taxon>
        <taxon>Gunneridae</taxon>
        <taxon>Pentapetalae</taxon>
        <taxon>asterids</taxon>
        <taxon>campanulids</taxon>
        <taxon>Asterales</taxon>
        <taxon>Asteraceae</taxon>
        <taxon>Cichorioideae</taxon>
        <taxon>Cichorieae</taxon>
        <taxon>Cichoriinae</taxon>
        <taxon>Cichorium</taxon>
    </lineage>
</organism>
<protein>
    <submittedName>
        <fullName evidence="1">Uncharacterized protein</fullName>
    </submittedName>
</protein>
<comment type="caution">
    <text evidence="1">The sequence shown here is derived from an EMBL/GenBank/DDBJ whole genome shotgun (WGS) entry which is preliminary data.</text>
</comment>
<gene>
    <name evidence="1" type="ORF">L2E82_10586</name>
</gene>
<dbReference type="EMBL" id="CM042010">
    <property type="protein sequence ID" value="KAI3780602.1"/>
    <property type="molecule type" value="Genomic_DNA"/>
</dbReference>
<keyword evidence="2" id="KW-1185">Reference proteome</keyword>
<evidence type="ECO:0000313" key="2">
    <source>
        <dbReference type="Proteomes" id="UP001055811"/>
    </source>
</evidence>
<sequence length="377" mass="41893">MSLLFLFTPSFLSVPHQSSIPALHLGYTPYKSPTLGSQILPPKLHFCAMASIPSIFSFHLLLLVLLSLSLQPHARESHFFTKFTRYLSKAPTTSSSPAPALVPVAEPGLAPGLAPAPAPAMEEYGYGLYGHGSGEFSSEEFYTTHETPDRKETLGADEYKSKSETPYEKLLSGESYSTSNNGYSSNNGNGYSSSVNENNGYNKNENGYMGSENKIDGYNQNTYSNNRYSQNTYSNNGYNNYDSGYSISSVNENNGYKTDSYSQNSYNNNDNSMSFENENNGYNGNGYTVSEEDNVNGYNNNNNRYVTGQQGLSDTRFLENDKNSYDANNNGNDQETSYEEEVSDNGEGYYRNNENSKYEFDSMELADRQMGYVKGDP</sequence>
<reference evidence="2" key="1">
    <citation type="journal article" date="2022" name="Mol. Ecol. Resour.">
        <title>The genomes of chicory, endive, great burdock and yacon provide insights into Asteraceae palaeo-polyploidization history and plant inulin production.</title>
        <authorList>
            <person name="Fan W."/>
            <person name="Wang S."/>
            <person name="Wang H."/>
            <person name="Wang A."/>
            <person name="Jiang F."/>
            <person name="Liu H."/>
            <person name="Zhao H."/>
            <person name="Xu D."/>
            <person name="Zhang Y."/>
        </authorList>
    </citation>
    <scope>NUCLEOTIDE SEQUENCE [LARGE SCALE GENOMIC DNA]</scope>
    <source>
        <strain evidence="2">cv. Punajuju</strain>
    </source>
</reference>
<reference evidence="1 2" key="2">
    <citation type="journal article" date="2022" name="Mol. Ecol. Resour.">
        <title>The genomes of chicory, endive, great burdock and yacon provide insights into Asteraceae paleo-polyploidization history and plant inulin production.</title>
        <authorList>
            <person name="Fan W."/>
            <person name="Wang S."/>
            <person name="Wang H."/>
            <person name="Wang A."/>
            <person name="Jiang F."/>
            <person name="Liu H."/>
            <person name="Zhao H."/>
            <person name="Xu D."/>
            <person name="Zhang Y."/>
        </authorList>
    </citation>
    <scope>NUCLEOTIDE SEQUENCE [LARGE SCALE GENOMIC DNA]</scope>
    <source>
        <strain evidence="2">cv. Punajuju</strain>
        <tissue evidence="1">Leaves</tissue>
    </source>
</reference>
<name>A0ACB9GB30_CICIN</name>
<dbReference type="Proteomes" id="UP001055811">
    <property type="component" value="Linkage Group LG02"/>
</dbReference>
<proteinExistence type="predicted"/>